<reference evidence="3" key="1">
    <citation type="submission" date="2015-07" db="EMBL/GenBank/DDBJ databases">
        <title>Fjat-10053 dsm26.</title>
        <authorList>
            <person name="Liu B."/>
            <person name="Wang J."/>
            <person name="Zhu Y."/>
            <person name="Liu G."/>
            <person name="Chen Q."/>
            <person name="Chen Z."/>
            <person name="Lan J."/>
            <person name="Che J."/>
            <person name="Ge C."/>
            <person name="Shi H."/>
            <person name="Pan Z."/>
            <person name="Liu X."/>
        </authorList>
    </citation>
    <scope>NUCLEOTIDE SEQUENCE [LARGE SCALE GENOMIC DNA]</scope>
    <source>
        <strain evidence="3">DSM 26</strain>
    </source>
</reference>
<keyword evidence="1" id="KW-0472">Membrane</keyword>
<gene>
    <name evidence="2" type="ORF">AFK71_02565</name>
</gene>
<keyword evidence="1" id="KW-1133">Transmembrane helix</keyword>
<dbReference type="AlphaFoldDB" id="A0A0L0QVH8"/>
<sequence>MKQSFKGLVYFFLVELRRPLIIFWTILFPILIVSLAFSYYLSQIEQGPLFFSLTGPLYVFFSIWGFICIKEFIPFSIKLGATRKQIWRAIGVFFLSLAVIQAIFASIIQEVVWKLTDWVGIDAFRFLHPALFVTDNWYTRIMIDVGIFTFFFAISYLIGLVFYKYGLLGGGSLLGAILLVLLMTIATGWFAEFVGKIISDMSVIFYIQTFAVGIALYLCSFLFFRKITIVKAR</sequence>
<dbReference type="GeneID" id="66869427"/>
<dbReference type="EMBL" id="LGTO01000002">
    <property type="protein sequence ID" value="KNE22517.1"/>
    <property type="molecule type" value="Genomic_DNA"/>
</dbReference>
<accession>A0A0L0QVH8</accession>
<feature type="transmembrane region" description="Helical" evidence="1">
    <location>
        <begin position="203"/>
        <end position="224"/>
    </location>
</feature>
<dbReference type="OrthoDB" id="2453726at2"/>
<dbReference type="RefSeq" id="WP_050349995.1">
    <property type="nucleotide sequence ID" value="NZ_BOSN01000006.1"/>
</dbReference>
<feature type="transmembrane region" description="Helical" evidence="1">
    <location>
        <begin position="47"/>
        <end position="69"/>
    </location>
</feature>
<evidence type="ECO:0000313" key="3">
    <source>
        <dbReference type="Proteomes" id="UP000036780"/>
    </source>
</evidence>
<feature type="transmembrane region" description="Helical" evidence="1">
    <location>
        <begin position="170"/>
        <end position="191"/>
    </location>
</feature>
<protein>
    <submittedName>
        <fullName evidence="2">Uncharacterized protein</fullName>
    </submittedName>
</protein>
<feature type="transmembrane region" description="Helical" evidence="1">
    <location>
        <begin position="141"/>
        <end position="163"/>
    </location>
</feature>
<keyword evidence="3" id="KW-1185">Reference proteome</keyword>
<keyword evidence="1" id="KW-0812">Transmembrane</keyword>
<feature type="transmembrane region" description="Helical" evidence="1">
    <location>
        <begin position="21"/>
        <end position="41"/>
    </location>
</feature>
<name>A0A0L0QVH8_VIRPA</name>
<feature type="transmembrane region" description="Helical" evidence="1">
    <location>
        <begin position="89"/>
        <end position="108"/>
    </location>
</feature>
<organism evidence="2 3">
    <name type="scientific">Virgibacillus pantothenticus</name>
    <dbReference type="NCBI Taxonomy" id="1473"/>
    <lineage>
        <taxon>Bacteria</taxon>
        <taxon>Bacillati</taxon>
        <taxon>Bacillota</taxon>
        <taxon>Bacilli</taxon>
        <taxon>Bacillales</taxon>
        <taxon>Bacillaceae</taxon>
        <taxon>Virgibacillus</taxon>
    </lineage>
</organism>
<dbReference type="Proteomes" id="UP000036780">
    <property type="component" value="Unassembled WGS sequence"/>
</dbReference>
<evidence type="ECO:0000313" key="2">
    <source>
        <dbReference type="EMBL" id="KNE22517.1"/>
    </source>
</evidence>
<comment type="caution">
    <text evidence="2">The sequence shown here is derived from an EMBL/GenBank/DDBJ whole genome shotgun (WGS) entry which is preliminary data.</text>
</comment>
<evidence type="ECO:0000256" key="1">
    <source>
        <dbReference type="SAM" id="Phobius"/>
    </source>
</evidence>
<proteinExistence type="predicted"/>
<dbReference type="PATRIC" id="fig|1473.5.peg.3444"/>